<evidence type="ECO:0000313" key="12">
    <source>
        <dbReference type="Proteomes" id="UP000289340"/>
    </source>
</evidence>
<dbReference type="InterPro" id="IPR050186">
    <property type="entry name" value="TPT_transporter"/>
</dbReference>
<proteinExistence type="predicted"/>
<dbReference type="EMBL" id="QZWG01000017">
    <property type="protein sequence ID" value="RZB55978.1"/>
    <property type="molecule type" value="Genomic_DNA"/>
</dbReference>
<evidence type="ECO:0000256" key="4">
    <source>
        <dbReference type="ARBA" id="ARBA00022640"/>
    </source>
</evidence>
<evidence type="ECO:0000256" key="5">
    <source>
        <dbReference type="ARBA" id="ARBA00022692"/>
    </source>
</evidence>
<dbReference type="SUPFAM" id="SSF103481">
    <property type="entry name" value="Multidrug resistance efflux transporter EmrE"/>
    <property type="match status" value="2"/>
</dbReference>
<comment type="caution">
    <text evidence="11">The sequence shown here is derived from an EMBL/GenBank/DDBJ whole genome shotgun (WGS) entry which is preliminary data.</text>
</comment>
<evidence type="ECO:0000256" key="3">
    <source>
        <dbReference type="ARBA" id="ARBA00022528"/>
    </source>
</evidence>
<feature type="transmembrane region" description="Helical" evidence="9">
    <location>
        <begin position="259"/>
        <end position="280"/>
    </location>
</feature>
<feature type="transmembrane region" description="Helical" evidence="9">
    <location>
        <begin position="184"/>
        <end position="210"/>
    </location>
</feature>
<keyword evidence="6" id="KW-0809">Transit peptide</keyword>
<feature type="transmembrane region" description="Helical" evidence="9">
    <location>
        <begin position="143"/>
        <end position="163"/>
    </location>
</feature>
<dbReference type="Pfam" id="PF03151">
    <property type="entry name" value="TPT"/>
    <property type="match status" value="1"/>
</dbReference>
<keyword evidence="7 9" id="KW-1133">Transmembrane helix</keyword>
<dbReference type="InterPro" id="IPR004696">
    <property type="entry name" value="Tpt_PEP_transl"/>
</dbReference>
<evidence type="ECO:0000256" key="8">
    <source>
        <dbReference type="ARBA" id="ARBA00023136"/>
    </source>
</evidence>
<accession>A0A445G458</accession>
<feature type="transmembrane region" description="Helical" evidence="9">
    <location>
        <begin position="356"/>
        <end position="374"/>
    </location>
</feature>
<dbReference type="Proteomes" id="UP000289340">
    <property type="component" value="Chromosome 17"/>
</dbReference>
<evidence type="ECO:0000256" key="9">
    <source>
        <dbReference type="SAM" id="Phobius"/>
    </source>
</evidence>
<dbReference type="GO" id="GO:0031969">
    <property type="term" value="C:chloroplast membrane"/>
    <property type="evidence" value="ECO:0007669"/>
    <property type="project" value="UniProtKB-SubCell"/>
</dbReference>
<keyword evidence="12" id="KW-1185">Reference proteome</keyword>
<comment type="subcellular location">
    <subcellularLocation>
        <location evidence="1">Plastid</location>
        <location evidence="1">Chloroplast membrane</location>
        <topology evidence="1">Multi-pass membrane protein</topology>
    </subcellularLocation>
</comment>
<evidence type="ECO:0000313" key="11">
    <source>
        <dbReference type="EMBL" id="RZB55978.1"/>
    </source>
</evidence>
<dbReference type="SMR" id="A0A445G458"/>
<dbReference type="NCBIfam" id="TIGR00817">
    <property type="entry name" value="tpt"/>
    <property type="match status" value="1"/>
</dbReference>
<dbReference type="InterPro" id="IPR004853">
    <property type="entry name" value="Sugar_P_trans_dom"/>
</dbReference>
<evidence type="ECO:0000256" key="1">
    <source>
        <dbReference type="ARBA" id="ARBA00004508"/>
    </source>
</evidence>
<dbReference type="GO" id="GO:0015605">
    <property type="term" value="F:organophosphate ester transmembrane transporter activity"/>
    <property type="evidence" value="ECO:0007669"/>
    <property type="project" value="UniProtKB-ARBA"/>
</dbReference>
<feature type="transmembrane region" description="Helical" evidence="9">
    <location>
        <begin position="110"/>
        <end position="131"/>
    </location>
</feature>
<evidence type="ECO:0000256" key="7">
    <source>
        <dbReference type="ARBA" id="ARBA00022989"/>
    </source>
</evidence>
<name>A0A445G458_GLYSO</name>
<keyword evidence="5 9" id="KW-0812">Transmembrane</keyword>
<keyword evidence="4" id="KW-0934">Plastid</keyword>
<reference evidence="11 12" key="1">
    <citation type="submission" date="2018-09" db="EMBL/GenBank/DDBJ databases">
        <title>A high-quality reference genome of wild soybean provides a powerful tool to mine soybean genomes.</title>
        <authorList>
            <person name="Xie M."/>
            <person name="Chung C.Y.L."/>
            <person name="Li M.-W."/>
            <person name="Wong F.-L."/>
            <person name="Chan T.-F."/>
            <person name="Lam H.-M."/>
        </authorList>
    </citation>
    <scope>NUCLEOTIDE SEQUENCE [LARGE SCALE GENOMIC DNA]</scope>
    <source>
        <strain evidence="12">cv. W05</strain>
        <tissue evidence="11">Hypocotyl of etiolated seedlings</tissue>
    </source>
</reference>
<dbReference type="GO" id="GO:0015120">
    <property type="term" value="F:phosphoglycerate transmembrane transporter activity"/>
    <property type="evidence" value="ECO:0007669"/>
    <property type="project" value="UniProtKB-ARBA"/>
</dbReference>
<sequence>MQSTVFSLSPSLSLPKQPLKRSVSVSTSKLNVILTPSSFPCQPCSLAYSPSFKLAPSHFHPFHARATSVPESSAGNTLLNTLELGALFGLWILFNIYFNIYNKQVLKVYHFPLTVSTLQFAVGSLFVAFMWSFNLYKRPKVSGAQLAAILPLALVHTLGNLFTNMSLGQVAVSFTHTIKAMEPFFSVLLSAMFLGEAPTAWVVGSLVPIVGGVALASATEASFNWAGFWSAMASNLTNQSRNVLSKKVMVNKEESMDNITLFSIITVMSFLLSVPVTLLMEGVKFTPAYLQSAGLNVNEVYIRSLLAALCFHAYQQVSYMILQKVSPVTHSVGNCVKRVVVIVSSVIFFQTPVSPINALGTAIALAGVFLYSRVKRLKPKTT</sequence>
<feature type="transmembrane region" description="Helical" evidence="9">
    <location>
        <begin position="78"/>
        <end position="98"/>
    </location>
</feature>
<dbReference type="PANTHER" id="PTHR11132">
    <property type="entry name" value="SOLUTE CARRIER FAMILY 35"/>
    <property type="match status" value="1"/>
</dbReference>
<dbReference type="InterPro" id="IPR037185">
    <property type="entry name" value="EmrE-like"/>
</dbReference>
<keyword evidence="8 9" id="KW-0472">Membrane</keyword>
<organism evidence="11 12">
    <name type="scientific">Glycine soja</name>
    <name type="common">Wild soybean</name>
    <dbReference type="NCBI Taxonomy" id="3848"/>
    <lineage>
        <taxon>Eukaryota</taxon>
        <taxon>Viridiplantae</taxon>
        <taxon>Streptophyta</taxon>
        <taxon>Embryophyta</taxon>
        <taxon>Tracheophyta</taxon>
        <taxon>Spermatophyta</taxon>
        <taxon>Magnoliopsida</taxon>
        <taxon>eudicotyledons</taxon>
        <taxon>Gunneridae</taxon>
        <taxon>Pentapetalae</taxon>
        <taxon>rosids</taxon>
        <taxon>fabids</taxon>
        <taxon>Fabales</taxon>
        <taxon>Fabaceae</taxon>
        <taxon>Papilionoideae</taxon>
        <taxon>50 kb inversion clade</taxon>
        <taxon>NPAAA clade</taxon>
        <taxon>indigoferoid/millettioid clade</taxon>
        <taxon>Phaseoleae</taxon>
        <taxon>Glycine</taxon>
        <taxon>Glycine subgen. Soja</taxon>
    </lineage>
</organism>
<protein>
    <submittedName>
        <fullName evidence="11">Triose phosphate/phosphate translocator, non-green plastid, chloroplastic</fullName>
    </submittedName>
</protein>
<dbReference type="Gramene" id="XM_028352994.1">
    <property type="protein sequence ID" value="XP_028208795.1"/>
    <property type="gene ID" value="LOC114391973"/>
</dbReference>
<evidence type="ECO:0000256" key="2">
    <source>
        <dbReference type="ARBA" id="ARBA00022448"/>
    </source>
</evidence>
<gene>
    <name evidence="11" type="ORF">D0Y65_045295</name>
</gene>
<evidence type="ECO:0000259" key="10">
    <source>
        <dbReference type="Pfam" id="PF03151"/>
    </source>
</evidence>
<keyword evidence="3" id="KW-0150">Chloroplast</keyword>
<keyword evidence="2" id="KW-0813">Transport</keyword>
<dbReference type="AlphaFoldDB" id="A0A445G458"/>
<evidence type="ECO:0000256" key="6">
    <source>
        <dbReference type="ARBA" id="ARBA00022946"/>
    </source>
</evidence>
<feature type="domain" description="Sugar phosphate transporter" evidence="10">
    <location>
        <begin position="83"/>
        <end position="372"/>
    </location>
</feature>